<evidence type="ECO:0000313" key="1">
    <source>
        <dbReference type="EMBL" id="KAF6198023.1"/>
    </source>
</evidence>
<name>A0A6A4ISA4_APOLU</name>
<protein>
    <submittedName>
        <fullName evidence="1">Uncharacterized protein</fullName>
    </submittedName>
</protein>
<proteinExistence type="predicted"/>
<accession>A0A6A4ISA4</accession>
<dbReference type="Proteomes" id="UP000466442">
    <property type="component" value="Linkage Group LG16"/>
</dbReference>
<keyword evidence="2" id="KW-1185">Reference proteome</keyword>
<sequence>MLVGSTSSVLLLVVLNLSGSLVDARAVKVMEQYIKLPQLVSHEALKTARGLQLPSAYTGERVNQHFVKLVPGDSLGTSSASRVIHDFAELGKSLQKFLSSYSKTIMEGELKATQRNMGIPRVGFMVPTQKFYPDDSLGV</sequence>
<evidence type="ECO:0000313" key="2">
    <source>
        <dbReference type="Proteomes" id="UP000466442"/>
    </source>
</evidence>
<gene>
    <name evidence="1" type="ORF">GE061_007768</name>
</gene>
<organism evidence="1 2">
    <name type="scientific">Apolygus lucorum</name>
    <name type="common">Small green plant bug</name>
    <name type="synonym">Lygocoris lucorum</name>
    <dbReference type="NCBI Taxonomy" id="248454"/>
    <lineage>
        <taxon>Eukaryota</taxon>
        <taxon>Metazoa</taxon>
        <taxon>Ecdysozoa</taxon>
        <taxon>Arthropoda</taxon>
        <taxon>Hexapoda</taxon>
        <taxon>Insecta</taxon>
        <taxon>Pterygota</taxon>
        <taxon>Neoptera</taxon>
        <taxon>Paraneoptera</taxon>
        <taxon>Hemiptera</taxon>
        <taxon>Heteroptera</taxon>
        <taxon>Panheteroptera</taxon>
        <taxon>Cimicomorpha</taxon>
        <taxon>Miridae</taxon>
        <taxon>Mirini</taxon>
        <taxon>Apolygus</taxon>
    </lineage>
</organism>
<dbReference type="EMBL" id="WIXP02000016">
    <property type="protein sequence ID" value="KAF6198023.1"/>
    <property type="molecule type" value="Genomic_DNA"/>
</dbReference>
<reference evidence="1" key="1">
    <citation type="journal article" date="2021" name="Mol. Ecol. Resour.">
        <title>Apolygus lucorum genome provides insights into omnivorousness and mesophyll feeding.</title>
        <authorList>
            <person name="Liu Y."/>
            <person name="Liu H."/>
            <person name="Wang H."/>
            <person name="Huang T."/>
            <person name="Liu B."/>
            <person name="Yang B."/>
            <person name="Yin L."/>
            <person name="Li B."/>
            <person name="Zhang Y."/>
            <person name="Zhang S."/>
            <person name="Jiang F."/>
            <person name="Zhang X."/>
            <person name="Ren Y."/>
            <person name="Wang B."/>
            <person name="Wang S."/>
            <person name="Lu Y."/>
            <person name="Wu K."/>
            <person name="Fan W."/>
            <person name="Wang G."/>
        </authorList>
    </citation>
    <scope>NUCLEOTIDE SEQUENCE</scope>
    <source>
        <strain evidence="1">12Hb</strain>
    </source>
</reference>
<comment type="caution">
    <text evidence="1">The sequence shown here is derived from an EMBL/GenBank/DDBJ whole genome shotgun (WGS) entry which is preliminary data.</text>
</comment>
<dbReference type="AlphaFoldDB" id="A0A6A4ISA4"/>